<proteinExistence type="predicted"/>
<keyword evidence="4" id="KW-1185">Reference proteome</keyword>
<evidence type="ECO:0000313" key="3">
    <source>
        <dbReference type="EMBL" id="KAA8898777.1"/>
    </source>
</evidence>
<organism evidence="3 4">
    <name type="scientific">Sphaerosporella brunnea</name>
    <dbReference type="NCBI Taxonomy" id="1250544"/>
    <lineage>
        <taxon>Eukaryota</taxon>
        <taxon>Fungi</taxon>
        <taxon>Dikarya</taxon>
        <taxon>Ascomycota</taxon>
        <taxon>Pezizomycotina</taxon>
        <taxon>Pezizomycetes</taxon>
        <taxon>Pezizales</taxon>
        <taxon>Pyronemataceae</taxon>
        <taxon>Sphaerosporella</taxon>
    </lineage>
</organism>
<dbReference type="PANTHER" id="PTHR35393">
    <property type="entry name" value="CHROMOSOME 1, WHOLE GENOME SHOTGUN SEQUENCE"/>
    <property type="match status" value="1"/>
</dbReference>
<keyword evidence="1" id="KW-1133">Transmembrane helix</keyword>
<evidence type="ECO:0000259" key="2">
    <source>
        <dbReference type="Pfam" id="PF24840"/>
    </source>
</evidence>
<feature type="domain" description="SigF-like NTF2-like" evidence="2">
    <location>
        <begin position="1"/>
        <end position="186"/>
    </location>
</feature>
<dbReference type="PANTHER" id="PTHR35393:SF1">
    <property type="entry name" value="SNOAL-LIKE DOMAIN-CONTAINING PROTEIN"/>
    <property type="match status" value="1"/>
</dbReference>
<keyword evidence="1" id="KW-0472">Membrane</keyword>
<reference evidence="3 4" key="1">
    <citation type="submission" date="2019-09" db="EMBL/GenBank/DDBJ databases">
        <title>Draft genome of the ectomycorrhizal ascomycete Sphaerosporella brunnea.</title>
        <authorList>
            <consortium name="DOE Joint Genome Institute"/>
            <person name="Benucci G.M."/>
            <person name="Marozzi G."/>
            <person name="Antonielli L."/>
            <person name="Sanchez S."/>
            <person name="Marco P."/>
            <person name="Wang X."/>
            <person name="Falini L.B."/>
            <person name="Barry K."/>
            <person name="Haridas S."/>
            <person name="Lipzen A."/>
            <person name="Labutti K."/>
            <person name="Grigoriev I.V."/>
            <person name="Murat C."/>
            <person name="Martin F."/>
            <person name="Albertini E."/>
            <person name="Donnini D."/>
            <person name="Bonito G."/>
        </authorList>
    </citation>
    <scope>NUCLEOTIDE SEQUENCE [LARGE SCALE GENOMIC DNA]</scope>
    <source>
        <strain evidence="3 4">Sb_GMNB300</strain>
    </source>
</reference>
<name>A0A5J5EPF4_9PEZI</name>
<comment type="caution">
    <text evidence="3">The sequence shown here is derived from an EMBL/GenBank/DDBJ whole genome shotgun (WGS) entry which is preliminary data.</text>
</comment>
<keyword evidence="1" id="KW-0812">Transmembrane</keyword>
<dbReference type="OrthoDB" id="2344312at2759"/>
<evidence type="ECO:0000256" key="1">
    <source>
        <dbReference type="SAM" id="Phobius"/>
    </source>
</evidence>
<dbReference type="AlphaFoldDB" id="A0A5J5EPF4"/>
<dbReference type="EMBL" id="VXIS01000179">
    <property type="protein sequence ID" value="KAA8898777.1"/>
    <property type="molecule type" value="Genomic_DNA"/>
</dbReference>
<protein>
    <recommendedName>
        <fullName evidence="2">SigF-like NTF2-like domain-containing protein</fullName>
    </recommendedName>
</protein>
<dbReference type="Pfam" id="PF24840">
    <property type="entry name" value="NTF2_SigF"/>
    <property type="match status" value="1"/>
</dbReference>
<dbReference type="InParanoid" id="A0A5J5EPF4"/>
<accession>A0A5J5EPF4</accession>
<dbReference type="Proteomes" id="UP000326924">
    <property type="component" value="Unassembled WGS sequence"/>
</dbReference>
<gene>
    <name evidence="3" type="ORF">FN846DRAFT_961907</name>
</gene>
<feature type="transmembrane region" description="Helical" evidence="1">
    <location>
        <begin position="169"/>
        <end position="188"/>
    </location>
</feature>
<evidence type="ECO:0000313" key="4">
    <source>
        <dbReference type="Proteomes" id="UP000326924"/>
    </source>
</evidence>
<sequence>MEDPVAEIPEIVHALTTSPPCVQREAIETYFLPSAAFDHPLVLIDPFTSPLPSRSIILSVYRCYKILSPEIEVQVLSVAFDEPNGQLYVTAQQVLAFWFFPWARIPARLVTVLSLSKQRHPGAHPYSAHVPEKWYIKSQTDLYQSDQWVGCLPVVGIPARAAVLFAKRMAAVACWALAAVFLWIGLLADRVGGKRVGSTQGQREDRALELVEGVERTVSKKLR</sequence>
<dbReference type="InterPro" id="IPR057514">
    <property type="entry name" value="NTF2_SigF"/>
</dbReference>